<evidence type="ECO:0000256" key="3">
    <source>
        <dbReference type="ARBA" id="ARBA00008857"/>
    </source>
</evidence>
<name>C0DA47_9FIRM</name>
<dbReference type="InterPro" id="IPR044068">
    <property type="entry name" value="CB"/>
</dbReference>
<dbReference type="SUPFAM" id="SSF56349">
    <property type="entry name" value="DNA breaking-rejoining enzymes"/>
    <property type="match status" value="1"/>
</dbReference>
<dbReference type="CDD" id="cd00397">
    <property type="entry name" value="DNA_BRE_C"/>
    <property type="match status" value="1"/>
</dbReference>
<dbReference type="PANTHER" id="PTHR30349:SF77">
    <property type="entry name" value="TYROSINE RECOMBINASE XERC"/>
    <property type="match status" value="1"/>
</dbReference>
<evidence type="ECO:0000259" key="12">
    <source>
        <dbReference type="PROSITE" id="PS51898"/>
    </source>
</evidence>
<dbReference type="InterPro" id="IPR011010">
    <property type="entry name" value="DNA_brk_join_enz"/>
</dbReference>
<feature type="domain" description="Tyr recombinase" evidence="12">
    <location>
        <begin position="177"/>
        <end position="356"/>
    </location>
</feature>
<keyword evidence="8 11" id="KW-0238">DNA-binding</keyword>
<dbReference type="InterPro" id="IPR010998">
    <property type="entry name" value="Integrase_recombinase_N"/>
</dbReference>
<dbReference type="GO" id="GO:0015074">
    <property type="term" value="P:DNA integration"/>
    <property type="evidence" value="ECO:0007669"/>
    <property type="project" value="UniProtKB-KW"/>
</dbReference>
<dbReference type="GO" id="GO:0006310">
    <property type="term" value="P:DNA recombination"/>
    <property type="evidence" value="ECO:0007669"/>
    <property type="project" value="UniProtKB-KW"/>
</dbReference>
<comment type="similarity">
    <text evidence="3">Belongs to the 'phage' integrase family.</text>
</comment>
<evidence type="ECO:0000259" key="13">
    <source>
        <dbReference type="PROSITE" id="PS51900"/>
    </source>
</evidence>
<dbReference type="Gene3D" id="1.10.150.130">
    <property type="match status" value="1"/>
</dbReference>
<dbReference type="PANTHER" id="PTHR30349">
    <property type="entry name" value="PHAGE INTEGRASE-RELATED"/>
    <property type="match status" value="1"/>
</dbReference>
<dbReference type="Proteomes" id="UP000004756">
    <property type="component" value="Unassembled WGS sequence"/>
</dbReference>
<evidence type="ECO:0000313" key="15">
    <source>
        <dbReference type="Proteomes" id="UP000004756"/>
    </source>
</evidence>
<keyword evidence="7" id="KW-0229">DNA integration</keyword>
<evidence type="ECO:0000256" key="1">
    <source>
        <dbReference type="ARBA" id="ARBA00003283"/>
    </source>
</evidence>
<dbReference type="HOGENOM" id="CLU_027562_9_2_9"/>
<comment type="function">
    <text evidence="1">Site-specific tyrosine recombinase, which acts by catalyzing the cutting and rejoining of the recombining DNA molecules.</text>
</comment>
<evidence type="ECO:0000256" key="5">
    <source>
        <dbReference type="ARBA" id="ARBA00022618"/>
    </source>
</evidence>
<dbReference type="Gene3D" id="1.10.443.10">
    <property type="entry name" value="Intergrase catalytic core"/>
    <property type="match status" value="1"/>
</dbReference>
<dbReference type="PROSITE" id="PS51898">
    <property type="entry name" value="TYR_RECOMBINASE"/>
    <property type="match status" value="1"/>
</dbReference>
<dbReference type="InterPro" id="IPR013762">
    <property type="entry name" value="Integrase-like_cat_sf"/>
</dbReference>
<dbReference type="InterPro" id="IPR050090">
    <property type="entry name" value="Tyrosine_recombinase_XerCD"/>
</dbReference>
<keyword evidence="10" id="KW-0131">Cell cycle</keyword>
<dbReference type="GO" id="GO:0051301">
    <property type="term" value="P:cell division"/>
    <property type="evidence" value="ECO:0007669"/>
    <property type="project" value="UniProtKB-KW"/>
</dbReference>
<keyword evidence="15" id="KW-1185">Reference proteome</keyword>
<gene>
    <name evidence="14" type="ORF">CLOSTASPAR_06150</name>
</gene>
<feature type="domain" description="Core-binding (CB)" evidence="13">
    <location>
        <begin position="74"/>
        <end position="156"/>
    </location>
</feature>
<keyword evidence="9" id="KW-0233">DNA recombination</keyword>
<comment type="subcellular location">
    <subcellularLocation>
        <location evidence="2">Cytoplasm</location>
    </subcellularLocation>
</comment>
<accession>C0DA47</accession>
<keyword evidence="6" id="KW-0159">Chromosome partition</keyword>
<dbReference type="GO" id="GO:0005737">
    <property type="term" value="C:cytoplasm"/>
    <property type="evidence" value="ECO:0007669"/>
    <property type="project" value="UniProtKB-SubCell"/>
</dbReference>
<dbReference type="InterPro" id="IPR004107">
    <property type="entry name" value="Integrase_SAM-like_N"/>
</dbReference>
<evidence type="ECO:0000256" key="10">
    <source>
        <dbReference type="ARBA" id="ARBA00023306"/>
    </source>
</evidence>
<sequence length="361" mass="42043">MQQEITTRRRGYNMAEQVRVDEVVTNIMYGLAQVIAEEAKTEQERMNEAKAVLYMTLSHMQMYVEETALSTNVDCSAEWVRLYLATMVIRGCTEMTVESYRQEYTTFFHTLKKAIPDITTGDIRGYLAHCKLVRHNKDVTINNKTRMLRGLFTWLTEEDYIDRNPMLRIKDNKVEHRVKEVFSDEHITIIKDAAVRHGPRSIAIVDFLHRTGVRISEMVALDRSDIDFQDRQCIVYGKGRKERPVYFSGDAAVHLRDYLESRTDNNPALFVGIRKPFNRLTDDAVRLILREIRDMDDRLAGIAINPHKWRRQFVTELLEKDVPLTLVADLAGHKNLNTTKDNYGNYNRNKAREAHRKFVTG</sequence>
<dbReference type="Pfam" id="PF00589">
    <property type="entry name" value="Phage_integrase"/>
    <property type="match status" value="1"/>
</dbReference>
<evidence type="ECO:0000256" key="7">
    <source>
        <dbReference type="ARBA" id="ARBA00022908"/>
    </source>
</evidence>
<dbReference type="EMBL" id="ACCJ01000526">
    <property type="protein sequence ID" value="EEG51796.1"/>
    <property type="molecule type" value="Genomic_DNA"/>
</dbReference>
<evidence type="ECO:0000256" key="4">
    <source>
        <dbReference type="ARBA" id="ARBA00022490"/>
    </source>
</evidence>
<evidence type="ECO:0000313" key="14">
    <source>
        <dbReference type="EMBL" id="EEG51796.1"/>
    </source>
</evidence>
<dbReference type="GO" id="GO:0003677">
    <property type="term" value="F:DNA binding"/>
    <property type="evidence" value="ECO:0007669"/>
    <property type="project" value="UniProtKB-UniRule"/>
</dbReference>
<dbReference type="Pfam" id="PF13495">
    <property type="entry name" value="Phage_int_SAM_4"/>
    <property type="match status" value="1"/>
</dbReference>
<proteinExistence type="inferred from homology"/>
<evidence type="ECO:0000256" key="6">
    <source>
        <dbReference type="ARBA" id="ARBA00022829"/>
    </source>
</evidence>
<comment type="caution">
    <text evidence="14">The sequence shown here is derived from an EMBL/GenBank/DDBJ whole genome shotgun (WGS) entry which is preliminary data.</text>
</comment>
<reference evidence="14 15" key="1">
    <citation type="submission" date="2009-02" db="EMBL/GenBank/DDBJ databases">
        <title>Draft genome sequence of Clostridium asparagiforme (DSM 15981).</title>
        <authorList>
            <person name="Sudarsanam P."/>
            <person name="Ley R."/>
            <person name="Guruge J."/>
            <person name="Turnbaugh P.J."/>
            <person name="Mahowald M."/>
            <person name="Liep D."/>
            <person name="Gordon J."/>
        </authorList>
    </citation>
    <scope>NUCLEOTIDE SEQUENCE [LARGE SCALE GENOMIC DNA]</scope>
    <source>
        <strain evidence="14 15">DSM 15981</strain>
    </source>
</reference>
<evidence type="ECO:0000256" key="11">
    <source>
        <dbReference type="PROSITE-ProRule" id="PRU01248"/>
    </source>
</evidence>
<organism evidence="14 15">
    <name type="scientific">[Clostridium] asparagiforme DSM 15981</name>
    <dbReference type="NCBI Taxonomy" id="518636"/>
    <lineage>
        <taxon>Bacteria</taxon>
        <taxon>Bacillati</taxon>
        <taxon>Bacillota</taxon>
        <taxon>Clostridia</taxon>
        <taxon>Lachnospirales</taxon>
        <taxon>Lachnospiraceae</taxon>
        <taxon>Enterocloster</taxon>
    </lineage>
</organism>
<keyword evidence="5" id="KW-0132">Cell division</keyword>
<evidence type="ECO:0000256" key="2">
    <source>
        <dbReference type="ARBA" id="ARBA00004496"/>
    </source>
</evidence>
<evidence type="ECO:0000256" key="8">
    <source>
        <dbReference type="ARBA" id="ARBA00023125"/>
    </source>
</evidence>
<protein>
    <submittedName>
        <fullName evidence="14">Phage integrase SAM-like domain protein</fullName>
    </submittedName>
</protein>
<evidence type="ECO:0000256" key="9">
    <source>
        <dbReference type="ARBA" id="ARBA00023172"/>
    </source>
</evidence>
<dbReference type="AlphaFoldDB" id="C0DA47"/>
<dbReference type="InterPro" id="IPR002104">
    <property type="entry name" value="Integrase_catalytic"/>
</dbReference>
<dbReference type="PROSITE" id="PS51900">
    <property type="entry name" value="CB"/>
    <property type="match status" value="1"/>
</dbReference>
<dbReference type="GO" id="GO:0007059">
    <property type="term" value="P:chromosome segregation"/>
    <property type="evidence" value="ECO:0007669"/>
    <property type="project" value="UniProtKB-KW"/>
</dbReference>
<keyword evidence="4" id="KW-0963">Cytoplasm</keyword>